<keyword evidence="10" id="KW-1185">Reference proteome</keyword>
<dbReference type="KEGG" id="sper:EW093_08050"/>
<dbReference type="GO" id="GO:0055085">
    <property type="term" value="P:transmembrane transport"/>
    <property type="evidence" value="ECO:0007669"/>
    <property type="project" value="InterPro"/>
</dbReference>
<dbReference type="PANTHER" id="PTHR30193">
    <property type="entry name" value="ABC TRANSPORTER PERMEASE PROTEIN"/>
    <property type="match status" value="1"/>
</dbReference>
<evidence type="ECO:0000256" key="2">
    <source>
        <dbReference type="ARBA" id="ARBA00022448"/>
    </source>
</evidence>
<protein>
    <submittedName>
        <fullName evidence="9">Sugar ABC transporter permease</fullName>
    </submittedName>
</protein>
<evidence type="ECO:0000256" key="4">
    <source>
        <dbReference type="ARBA" id="ARBA00022692"/>
    </source>
</evidence>
<reference evidence="9 10" key="1">
    <citation type="submission" date="2019-02" db="EMBL/GenBank/DDBJ databases">
        <authorList>
            <person name="Fomenkov A."/>
            <person name="Dubinina G."/>
            <person name="Grabovich M."/>
            <person name="Vincze T."/>
            <person name="Roberts R.J."/>
        </authorList>
    </citation>
    <scope>NUCLEOTIDE SEQUENCE [LARGE SCALE GENOMIC DNA]</scope>
    <source>
        <strain evidence="9 10">P</strain>
    </source>
</reference>
<feature type="domain" description="ABC transmembrane type-1" evidence="8">
    <location>
        <begin position="79"/>
        <end position="293"/>
    </location>
</feature>
<evidence type="ECO:0000259" key="8">
    <source>
        <dbReference type="PROSITE" id="PS50928"/>
    </source>
</evidence>
<comment type="subcellular location">
    <subcellularLocation>
        <location evidence="1 7">Cell membrane</location>
        <topology evidence="1 7">Multi-pass membrane protein</topology>
    </subcellularLocation>
</comment>
<reference evidence="9 10" key="2">
    <citation type="submission" date="2019-09" db="EMBL/GenBank/DDBJ databases">
        <title>Complete Genome Sequence and Methylome Analysis of free living Spirochaetas.</title>
        <authorList>
            <person name="Leshcheva N."/>
            <person name="Mikheeva N."/>
        </authorList>
    </citation>
    <scope>NUCLEOTIDE SEQUENCE [LARGE SCALE GENOMIC DNA]</scope>
    <source>
        <strain evidence="9 10">P</strain>
    </source>
</reference>
<proteinExistence type="inferred from homology"/>
<evidence type="ECO:0000313" key="9">
    <source>
        <dbReference type="EMBL" id="QEN04657.1"/>
    </source>
</evidence>
<organism evidence="9 10">
    <name type="scientific">Thiospirochaeta perfilievii</name>
    <dbReference type="NCBI Taxonomy" id="252967"/>
    <lineage>
        <taxon>Bacteria</taxon>
        <taxon>Pseudomonadati</taxon>
        <taxon>Spirochaetota</taxon>
        <taxon>Spirochaetia</taxon>
        <taxon>Spirochaetales</taxon>
        <taxon>Spirochaetaceae</taxon>
        <taxon>Thiospirochaeta</taxon>
    </lineage>
</organism>
<keyword evidence="6 7" id="KW-0472">Membrane</keyword>
<evidence type="ECO:0000256" key="7">
    <source>
        <dbReference type="RuleBase" id="RU363032"/>
    </source>
</evidence>
<dbReference type="AlphaFoldDB" id="A0A5C1QAZ3"/>
<dbReference type="EMBL" id="CP035807">
    <property type="protein sequence ID" value="QEN04657.1"/>
    <property type="molecule type" value="Genomic_DNA"/>
</dbReference>
<feature type="transmembrane region" description="Helical" evidence="7">
    <location>
        <begin position="216"/>
        <end position="237"/>
    </location>
</feature>
<name>A0A5C1QAZ3_9SPIO</name>
<sequence>MAEIRQGSLLKMKRDEILSGYLFLVPVLSLLGLFVFYGLFYVIKLSFYKWDGFIPDSMVFRGLKNYQLLFTDPLFYKALGNVFIFMVSTVTIQMFLGLTIALLLRERYKGHSIFKAIFYIPVTLSTVVIARIFMGLYEPYFGVINTVLRSIGLESFTRVWLGDPSTALWCIIIANIFQWTGAQMVFYIAGLTTIGDEIFEAAQIDGAGFWKTFKSIVLPGLWSTHTTVIILGVVGAIKTFDIVWLLTQGGPGNSTQFPATLLYQAVAQNSQAGYGAAISVLMIIMSVILSAVQIKFNKKRQEV</sequence>
<dbReference type="SUPFAM" id="SSF161098">
    <property type="entry name" value="MetI-like"/>
    <property type="match status" value="1"/>
</dbReference>
<evidence type="ECO:0000256" key="6">
    <source>
        <dbReference type="ARBA" id="ARBA00023136"/>
    </source>
</evidence>
<evidence type="ECO:0000256" key="3">
    <source>
        <dbReference type="ARBA" id="ARBA00022475"/>
    </source>
</evidence>
<feature type="transmembrane region" description="Helical" evidence="7">
    <location>
        <begin position="272"/>
        <end position="292"/>
    </location>
</feature>
<dbReference type="InterPro" id="IPR000515">
    <property type="entry name" value="MetI-like"/>
</dbReference>
<evidence type="ECO:0000256" key="5">
    <source>
        <dbReference type="ARBA" id="ARBA00022989"/>
    </source>
</evidence>
<dbReference type="PROSITE" id="PS50928">
    <property type="entry name" value="ABC_TM1"/>
    <property type="match status" value="1"/>
</dbReference>
<dbReference type="RefSeq" id="WP_149567900.1">
    <property type="nucleotide sequence ID" value="NZ_CP035807.1"/>
</dbReference>
<evidence type="ECO:0000256" key="1">
    <source>
        <dbReference type="ARBA" id="ARBA00004651"/>
    </source>
</evidence>
<dbReference type="PANTHER" id="PTHR30193:SF37">
    <property type="entry name" value="INNER MEMBRANE ABC TRANSPORTER PERMEASE PROTEIN YCJO"/>
    <property type="match status" value="1"/>
</dbReference>
<keyword evidence="2 7" id="KW-0813">Transport</keyword>
<feature type="transmembrane region" description="Helical" evidence="7">
    <location>
        <begin position="116"/>
        <end position="137"/>
    </location>
</feature>
<gene>
    <name evidence="9" type="ORF">EW093_08050</name>
</gene>
<dbReference type="InterPro" id="IPR035906">
    <property type="entry name" value="MetI-like_sf"/>
</dbReference>
<dbReference type="Pfam" id="PF00528">
    <property type="entry name" value="BPD_transp_1"/>
    <property type="match status" value="1"/>
</dbReference>
<dbReference type="OrthoDB" id="368671at2"/>
<feature type="transmembrane region" description="Helical" evidence="7">
    <location>
        <begin position="166"/>
        <end position="195"/>
    </location>
</feature>
<dbReference type="InterPro" id="IPR051393">
    <property type="entry name" value="ABC_transporter_permease"/>
</dbReference>
<keyword evidence="4 7" id="KW-0812">Transmembrane</keyword>
<keyword evidence="3" id="KW-1003">Cell membrane</keyword>
<feature type="transmembrane region" description="Helical" evidence="7">
    <location>
        <begin position="21"/>
        <end position="43"/>
    </location>
</feature>
<evidence type="ECO:0000313" key="10">
    <source>
        <dbReference type="Proteomes" id="UP000323824"/>
    </source>
</evidence>
<dbReference type="CDD" id="cd06261">
    <property type="entry name" value="TM_PBP2"/>
    <property type="match status" value="1"/>
</dbReference>
<dbReference type="GO" id="GO:0005886">
    <property type="term" value="C:plasma membrane"/>
    <property type="evidence" value="ECO:0007669"/>
    <property type="project" value="UniProtKB-SubCell"/>
</dbReference>
<dbReference type="Gene3D" id="1.10.3720.10">
    <property type="entry name" value="MetI-like"/>
    <property type="match status" value="1"/>
</dbReference>
<comment type="similarity">
    <text evidence="7">Belongs to the binding-protein-dependent transport system permease family.</text>
</comment>
<dbReference type="Proteomes" id="UP000323824">
    <property type="component" value="Chromosome"/>
</dbReference>
<keyword evidence="5 7" id="KW-1133">Transmembrane helix</keyword>
<accession>A0A5C1QAZ3</accession>
<feature type="transmembrane region" description="Helical" evidence="7">
    <location>
        <begin position="82"/>
        <end position="104"/>
    </location>
</feature>